<keyword evidence="2" id="KW-0812">Transmembrane</keyword>
<dbReference type="Proteomes" id="UP000314294">
    <property type="component" value="Unassembled WGS sequence"/>
</dbReference>
<protein>
    <submittedName>
        <fullName evidence="3">Uncharacterized protein</fullName>
    </submittedName>
</protein>
<keyword evidence="4" id="KW-1185">Reference proteome</keyword>
<feature type="compositionally biased region" description="Basic and acidic residues" evidence="1">
    <location>
        <begin position="73"/>
        <end position="118"/>
    </location>
</feature>
<evidence type="ECO:0000256" key="2">
    <source>
        <dbReference type="SAM" id="Phobius"/>
    </source>
</evidence>
<comment type="caution">
    <text evidence="3">The sequence shown here is derived from an EMBL/GenBank/DDBJ whole genome shotgun (WGS) entry which is preliminary data.</text>
</comment>
<accession>A0A4Z2IDU4</accession>
<evidence type="ECO:0000256" key="1">
    <source>
        <dbReference type="SAM" id="MobiDB-lite"/>
    </source>
</evidence>
<reference evidence="3 4" key="1">
    <citation type="submission" date="2019-03" db="EMBL/GenBank/DDBJ databases">
        <title>First draft genome of Liparis tanakae, snailfish: a comprehensive survey of snailfish specific genes.</title>
        <authorList>
            <person name="Kim W."/>
            <person name="Song I."/>
            <person name="Jeong J.-H."/>
            <person name="Kim D."/>
            <person name="Kim S."/>
            <person name="Ryu S."/>
            <person name="Song J.Y."/>
            <person name="Lee S.K."/>
        </authorList>
    </citation>
    <scope>NUCLEOTIDE SEQUENCE [LARGE SCALE GENOMIC DNA]</scope>
    <source>
        <tissue evidence="3">Muscle</tissue>
    </source>
</reference>
<feature type="transmembrane region" description="Helical" evidence="2">
    <location>
        <begin position="46"/>
        <end position="67"/>
    </location>
</feature>
<name>A0A4Z2IDU4_9TELE</name>
<evidence type="ECO:0000313" key="4">
    <source>
        <dbReference type="Proteomes" id="UP000314294"/>
    </source>
</evidence>
<feature type="region of interest" description="Disordered" evidence="1">
    <location>
        <begin position="69"/>
        <end position="118"/>
    </location>
</feature>
<gene>
    <name evidence="3" type="ORF">EYF80_014294</name>
</gene>
<dbReference type="EMBL" id="SRLO01000103">
    <property type="protein sequence ID" value="TNN75482.1"/>
    <property type="molecule type" value="Genomic_DNA"/>
</dbReference>
<dbReference type="AlphaFoldDB" id="A0A4Z2IDU4"/>
<evidence type="ECO:0000313" key="3">
    <source>
        <dbReference type="EMBL" id="TNN75482.1"/>
    </source>
</evidence>
<proteinExistence type="predicted"/>
<organism evidence="3 4">
    <name type="scientific">Liparis tanakae</name>
    <name type="common">Tanaka's snailfish</name>
    <dbReference type="NCBI Taxonomy" id="230148"/>
    <lineage>
        <taxon>Eukaryota</taxon>
        <taxon>Metazoa</taxon>
        <taxon>Chordata</taxon>
        <taxon>Craniata</taxon>
        <taxon>Vertebrata</taxon>
        <taxon>Euteleostomi</taxon>
        <taxon>Actinopterygii</taxon>
        <taxon>Neopterygii</taxon>
        <taxon>Teleostei</taxon>
        <taxon>Neoteleostei</taxon>
        <taxon>Acanthomorphata</taxon>
        <taxon>Eupercaria</taxon>
        <taxon>Perciformes</taxon>
        <taxon>Cottioidei</taxon>
        <taxon>Cottales</taxon>
        <taxon>Liparidae</taxon>
        <taxon>Liparis</taxon>
    </lineage>
</organism>
<sequence length="118" mass="13627">MWIAMADRRLFAGERAHVTELIQRWSELLAASPSLRRWTRQVFSHGGHVVPEGIAVAVFVLAVLPFLPLGDSPMDRGEEIYKGRGKGEKEDGENGKLREGRGYRRRRKIEEDERRERE</sequence>
<keyword evidence="2" id="KW-0472">Membrane</keyword>
<keyword evidence="2" id="KW-1133">Transmembrane helix</keyword>